<dbReference type="KEGG" id="gtt:GUITHDRAFT_138566"/>
<evidence type="ECO:0000313" key="5">
    <source>
        <dbReference type="Proteomes" id="UP000011087"/>
    </source>
</evidence>
<keyword evidence="5" id="KW-1185">Reference proteome</keyword>
<organism evidence="3">
    <name type="scientific">Guillardia theta (strain CCMP2712)</name>
    <name type="common">Cryptophyte</name>
    <dbReference type="NCBI Taxonomy" id="905079"/>
    <lineage>
        <taxon>Eukaryota</taxon>
        <taxon>Cryptophyceae</taxon>
        <taxon>Pyrenomonadales</taxon>
        <taxon>Geminigeraceae</taxon>
        <taxon>Guillardia</taxon>
    </lineage>
</organism>
<dbReference type="EnsemblProtists" id="EKX46092">
    <property type="protein sequence ID" value="EKX46092"/>
    <property type="gene ID" value="GUITHDRAFT_138566"/>
</dbReference>
<dbReference type="InterPro" id="IPR003609">
    <property type="entry name" value="Pan_app"/>
</dbReference>
<gene>
    <name evidence="3" type="ORF">GUITHDRAFT_138566</name>
</gene>
<name>L1JCP1_GUITC</name>
<reference evidence="3 5" key="1">
    <citation type="journal article" date="2012" name="Nature">
        <title>Algal genomes reveal evolutionary mosaicism and the fate of nucleomorphs.</title>
        <authorList>
            <consortium name="DOE Joint Genome Institute"/>
            <person name="Curtis B.A."/>
            <person name="Tanifuji G."/>
            <person name="Burki F."/>
            <person name="Gruber A."/>
            <person name="Irimia M."/>
            <person name="Maruyama S."/>
            <person name="Arias M.C."/>
            <person name="Ball S.G."/>
            <person name="Gile G.H."/>
            <person name="Hirakawa Y."/>
            <person name="Hopkins J.F."/>
            <person name="Kuo A."/>
            <person name="Rensing S.A."/>
            <person name="Schmutz J."/>
            <person name="Symeonidi A."/>
            <person name="Elias M."/>
            <person name="Eveleigh R.J."/>
            <person name="Herman E.K."/>
            <person name="Klute M.J."/>
            <person name="Nakayama T."/>
            <person name="Obornik M."/>
            <person name="Reyes-Prieto A."/>
            <person name="Armbrust E.V."/>
            <person name="Aves S.J."/>
            <person name="Beiko R.G."/>
            <person name="Coutinho P."/>
            <person name="Dacks J.B."/>
            <person name="Durnford D.G."/>
            <person name="Fast N.M."/>
            <person name="Green B.R."/>
            <person name="Grisdale C.J."/>
            <person name="Hempel F."/>
            <person name="Henrissat B."/>
            <person name="Hoppner M.P."/>
            <person name="Ishida K."/>
            <person name="Kim E."/>
            <person name="Koreny L."/>
            <person name="Kroth P.G."/>
            <person name="Liu Y."/>
            <person name="Malik S.B."/>
            <person name="Maier U.G."/>
            <person name="McRose D."/>
            <person name="Mock T."/>
            <person name="Neilson J.A."/>
            <person name="Onodera N.T."/>
            <person name="Poole A.M."/>
            <person name="Pritham E.J."/>
            <person name="Richards T.A."/>
            <person name="Rocap G."/>
            <person name="Roy S.W."/>
            <person name="Sarai C."/>
            <person name="Schaack S."/>
            <person name="Shirato S."/>
            <person name="Slamovits C.H."/>
            <person name="Spencer D.F."/>
            <person name="Suzuki S."/>
            <person name="Worden A.Z."/>
            <person name="Zauner S."/>
            <person name="Barry K."/>
            <person name="Bell C."/>
            <person name="Bharti A.K."/>
            <person name="Crow J.A."/>
            <person name="Grimwood J."/>
            <person name="Kramer R."/>
            <person name="Lindquist E."/>
            <person name="Lucas S."/>
            <person name="Salamov A."/>
            <person name="McFadden G.I."/>
            <person name="Lane C.E."/>
            <person name="Keeling P.J."/>
            <person name="Gray M.W."/>
            <person name="Grigoriev I.V."/>
            <person name="Archibald J.M."/>
        </authorList>
    </citation>
    <scope>NUCLEOTIDE SEQUENCE</scope>
    <source>
        <strain evidence="3 5">CCMP2712</strain>
    </source>
</reference>
<evidence type="ECO:0000313" key="4">
    <source>
        <dbReference type="EnsemblProtists" id="EKX46092"/>
    </source>
</evidence>
<accession>L1JCP1</accession>
<reference evidence="5" key="2">
    <citation type="submission" date="2012-11" db="EMBL/GenBank/DDBJ databases">
        <authorList>
            <person name="Kuo A."/>
            <person name="Curtis B.A."/>
            <person name="Tanifuji G."/>
            <person name="Burki F."/>
            <person name="Gruber A."/>
            <person name="Irimia M."/>
            <person name="Maruyama S."/>
            <person name="Arias M.C."/>
            <person name="Ball S.G."/>
            <person name="Gile G.H."/>
            <person name="Hirakawa Y."/>
            <person name="Hopkins J.F."/>
            <person name="Rensing S.A."/>
            <person name="Schmutz J."/>
            <person name="Symeonidi A."/>
            <person name="Elias M."/>
            <person name="Eveleigh R.J."/>
            <person name="Herman E.K."/>
            <person name="Klute M.J."/>
            <person name="Nakayama T."/>
            <person name="Obornik M."/>
            <person name="Reyes-Prieto A."/>
            <person name="Armbrust E.V."/>
            <person name="Aves S.J."/>
            <person name="Beiko R.G."/>
            <person name="Coutinho P."/>
            <person name="Dacks J.B."/>
            <person name="Durnford D.G."/>
            <person name="Fast N.M."/>
            <person name="Green B.R."/>
            <person name="Grisdale C."/>
            <person name="Hempe F."/>
            <person name="Henrissat B."/>
            <person name="Hoppner M.P."/>
            <person name="Ishida K.-I."/>
            <person name="Kim E."/>
            <person name="Koreny L."/>
            <person name="Kroth P.G."/>
            <person name="Liu Y."/>
            <person name="Malik S.-B."/>
            <person name="Maier U.G."/>
            <person name="McRose D."/>
            <person name="Mock T."/>
            <person name="Neilson J.A."/>
            <person name="Onodera N.T."/>
            <person name="Poole A.M."/>
            <person name="Pritham E.J."/>
            <person name="Richards T.A."/>
            <person name="Rocap G."/>
            <person name="Roy S.W."/>
            <person name="Sarai C."/>
            <person name="Schaack S."/>
            <person name="Shirato S."/>
            <person name="Slamovits C.H."/>
            <person name="Spencer D.F."/>
            <person name="Suzuki S."/>
            <person name="Worden A.Z."/>
            <person name="Zauner S."/>
            <person name="Barry K."/>
            <person name="Bell C."/>
            <person name="Bharti A.K."/>
            <person name="Crow J.A."/>
            <person name="Grimwood J."/>
            <person name="Kramer R."/>
            <person name="Lindquist E."/>
            <person name="Lucas S."/>
            <person name="Salamov A."/>
            <person name="McFadden G.I."/>
            <person name="Lane C.E."/>
            <person name="Keeling P.J."/>
            <person name="Gray M.W."/>
            <person name="Grigoriev I.V."/>
            <person name="Archibald J.M."/>
        </authorList>
    </citation>
    <scope>NUCLEOTIDE SEQUENCE</scope>
    <source>
        <strain evidence="5">CCMP2712</strain>
    </source>
</reference>
<proteinExistence type="predicted"/>
<sequence length="462" mass="50156">MFDEALEHVQAEPAPFILMRDKGIHVRNARRIETFLSPSLASAQHGGGGVARFEEMGAAFRHIARSAVSIPTQDPQYIDSNPINSDSNSLWGPSKPSAYNLPYLRLGPDAEERKFALGKSGIFAGRMFQRYLKSDPYVLGEDWPRSQLDLGPKSKPFAIPSHVTMNDSVQIGACSSFSVQKDVAPLPNDAVPITGSSRAFLVSQEECCKLCLDAKECKAWSYRQESCLLLRQLGEDSLTSSDGNDVGFLPQEESQSPAATLAPSPASARALQLKRGRNSDALAVQGGKLARSEDSPRLAARAKALRAIAQKKAGLPDQVDPEGVEDRAILITFLLPSPQPLRRKRKLSSRLYRLTSVTFVCVLMAETLLQVKATESSQEQGKLCKLPTGQTILCKQDHEPCGNDGTGRGPAHFDASCASGKCTWACSTSKSFLDSIMGCMSCDNDNCRCVGRDVGEYLKLEG</sequence>
<evidence type="ECO:0000256" key="1">
    <source>
        <dbReference type="SAM" id="MobiDB-lite"/>
    </source>
</evidence>
<dbReference type="AlphaFoldDB" id="L1JCP1"/>
<dbReference type="PROSITE" id="PS50948">
    <property type="entry name" value="PAN"/>
    <property type="match status" value="1"/>
</dbReference>
<feature type="domain" description="Apple" evidence="2">
    <location>
        <begin position="174"/>
        <end position="253"/>
    </location>
</feature>
<dbReference type="EMBL" id="JH992996">
    <property type="protein sequence ID" value="EKX46092.1"/>
    <property type="molecule type" value="Genomic_DNA"/>
</dbReference>
<dbReference type="Proteomes" id="UP000011087">
    <property type="component" value="Unassembled WGS sequence"/>
</dbReference>
<evidence type="ECO:0000313" key="3">
    <source>
        <dbReference type="EMBL" id="EKX46092.1"/>
    </source>
</evidence>
<dbReference type="HOGENOM" id="CLU_592443_0_0_1"/>
<dbReference type="PaxDb" id="55529-EKX46092"/>
<feature type="region of interest" description="Disordered" evidence="1">
    <location>
        <begin position="242"/>
        <end position="264"/>
    </location>
</feature>
<dbReference type="Gene3D" id="3.50.4.10">
    <property type="entry name" value="Hepatocyte Growth Factor"/>
    <property type="match status" value="1"/>
</dbReference>
<evidence type="ECO:0000259" key="2">
    <source>
        <dbReference type="PROSITE" id="PS50948"/>
    </source>
</evidence>
<reference evidence="4" key="3">
    <citation type="submission" date="2015-06" db="UniProtKB">
        <authorList>
            <consortium name="EnsemblProtists"/>
        </authorList>
    </citation>
    <scope>IDENTIFICATION</scope>
</reference>
<protein>
    <recommendedName>
        <fullName evidence="2">Apple domain-containing protein</fullName>
    </recommendedName>
</protein>
<dbReference type="RefSeq" id="XP_005833072.1">
    <property type="nucleotide sequence ID" value="XM_005833015.1"/>
</dbReference>
<dbReference type="GeneID" id="17302687"/>